<dbReference type="Gene3D" id="2.60.120.260">
    <property type="entry name" value="Galactose-binding domain-like"/>
    <property type="match status" value="1"/>
</dbReference>
<evidence type="ECO:0000259" key="11">
    <source>
        <dbReference type="Pfam" id="PF13290"/>
    </source>
</evidence>
<evidence type="ECO:0000313" key="13">
    <source>
        <dbReference type="Proteomes" id="UP000664034"/>
    </source>
</evidence>
<feature type="chain" id="PRO_5037153164" description="beta-N-acetylhexosaminidase" evidence="7">
    <location>
        <begin position="20"/>
        <end position="780"/>
    </location>
</feature>
<dbReference type="Pfam" id="PF13290">
    <property type="entry name" value="CHB_HEX_C_1"/>
    <property type="match status" value="1"/>
</dbReference>
<dbReference type="GO" id="GO:0005975">
    <property type="term" value="P:carbohydrate metabolic process"/>
    <property type="evidence" value="ECO:0007669"/>
    <property type="project" value="InterPro"/>
</dbReference>
<keyword evidence="4" id="KW-0378">Hydrolase</keyword>
<evidence type="ECO:0000256" key="4">
    <source>
        <dbReference type="ARBA" id="ARBA00022801"/>
    </source>
</evidence>
<evidence type="ECO:0000259" key="8">
    <source>
        <dbReference type="Pfam" id="PF00728"/>
    </source>
</evidence>
<comment type="caution">
    <text evidence="12">The sequence shown here is derived from an EMBL/GenBank/DDBJ whole genome shotgun (WGS) entry which is preliminary data.</text>
</comment>
<dbReference type="GO" id="GO:0030203">
    <property type="term" value="P:glycosaminoglycan metabolic process"/>
    <property type="evidence" value="ECO:0007669"/>
    <property type="project" value="TreeGrafter"/>
</dbReference>
<dbReference type="PRINTS" id="PR00738">
    <property type="entry name" value="GLHYDRLASE20"/>
</dbReference>
<evidence type="ECO:0000256" key="5">
    <source>
        <dbReference type="ARBA" id="ARBA00023295"/>
    </source>
</evidence>
<dbReference type="PANTHER" id="PTHR22600">
    <property type="entry name" value="BETA-HEXOSAMINIDASE"/>
    <property type="match status" value="1"/>
</dbReference>
<evidence type="ECO:0000313" key="12">
    <source>
        <dbReference type="EMBL" id="MBO0935722.1"/>
    </source>
</evidence>
<reference evidence="12" key="1">
    <citation type="submission" date="2021-03" db="EMBL/GenBank/DDBJ databases">
        <title>Fibrella sp. HMF5335 genome sequencing and assembly.</title>
        <authorList>
            <person name="Kang H."/>
            <person name="Kim H."/>
            <person name="Bae S."/>
            <person name="Joh K."/>
        </authorList>
    </citation>
    <scope>NUCLEOTIDE SEQUENCE</scope>
    <source>
        <strain evidence="12">HMF5335</strain>
    </source>
</reference>
<dbReference type="GO" id="GO:0004563">
    <property type="term" value="F:beta-N-acetylhexosaminidase activity"/>
    <property type="evidence" value="ECO:0007669"/>
    <property type="project" value="UniProtKB-EC"/>
</dbReference>
<dbReference type="CDD" id="cd06563">
    <property type="entry name" value="GH20_chitobiase-like"/>
    <property type="match status" value="1"/>
</dbReference>
<dbReference type="Pfam" id="PF00754">
    <property type="entry name" value="F5_F8_type_C"/>
    <property type="match status" value="1"/>
</dbReference>
<proteinExistence type="inferred from homology"/>
<dbReference type="AlphaFoldDB" id="A0A939K050"/>
<dbReference type="InterPro" id="IPR008979">
    <property type="entry name" value="Galactose-bd-like_sf"/>
</dbReference>
<dbReference type="GO" id="GO:0016020">
    <property type="term" value="C:membrane"/>
    <property type="evidence" value="ECO:0007669"/>
    <property type="project" value="TreeGrafter"/>
</dbReference>
<dbReference type="InterPro" id="IPR029018">
    <property type="entry name" value="Hex-like_dom2"/>
</dbReference>
<dbReference type="Gene3D" id="3.30.379.10">
    <property type="entry name" value="Chitobiase/beta-hexosaminidase domain 2-like"/>
    <property type="match status" value="1"/>
</dbReference>
<keyword evidence="7" id="KW-0732">Signal</keyword>
<dbReference type="SUPFAM" id="SSF55545">
    <property type="entry name" value="beta-N-acetylhexosaminidase-like domain"/>
    <property type="match status" value="1"/>
</dbReference>
<accession>A0A939K050</accession>
<keyword evidence="13" id="KW-1185">Reference proteome</keyword>
<dbReference type="InterPro" id="IPR015882">
    <property type="entry name" value="HEX_bac_N"/>
</dbReference>
<comment type="catalytic activity">
    <reaction evidence="1">
        <text>Hydrolysis of terminal non-reducing N-acetyl-D-hexosamine residues in N-acetyl-beta-D-hexosaminides.</text>
        <dbReference type="EC" id="3.2.1.52"/>
    </reaction>
</comment>
<feature type="signal peptide" evidence="7">
    <location>
        <begin position="1"/>
        <end position="19"/>
    </location>
</feature>
<evidence type="ECO:0000259" key="9">
    <source>
        <dbReference type="Pfam" id="PF00754"/>
    </source>
</evidence>
<organism evidence="12 13">
    <name type="scientific">Fibrella rubiginis</name>
    <dbReference type="NCBI Taxonomy" id="2817060"/>
    <lineage>
        <taxon>Bacteria</taxon>
        <taxon>Pseudomonadati</taxon>
        <taxon>Bacteroidota</taxon>
        <taxon>Cytophagia</taxon>
        <taxon>Cytophagales</taxon>
        <taxon>Spirosomataceae</taxon>
        <taxon>Fibrella</taxon>
    </lineage>
</organism>
<evidence type="ECO:0000256" key="3">
    <source>
        <dbReference type="ARBA" id="ARBA00012663"/>
    </source>
</evidence>
<dbReference type="Gene3D" id="3.20.20.80">
    <property type="entry name" value="Glycosidases"/>
    <property type="match status" value="1"/>
</dbReference>
<feature type="domain" description="F5/8 type C" evidence="9">
    <location>
        <begin position="658"/>
        <end position="753"/>
    </location>
</feature>
<protein>
    <recommendedName>
        <fullName evidence="3">beta-N-acetylhexosaminidase</fullName>
        <ecNumber evidence="3">3.2.1.52</ecNumber>
    </recommendedName>
</protein>
<comment type="similarity">
    <text evidence="2">Belongs to the glycosyl hydrolase 20 family.</text>
</comment>
<keyword evidence="5" id="KW-0326">Glycosidase</keyword>
<evidence type="ECO:0000256" key="1">
    <source>
        <dbReference type="ARBA" id="ARBA00001231"/>
    </source>
</evidence>
<feature type="domain" description="GH29D-like beta-sandwich" evidence="11">
    <location>
        <begin position="558"/>
        <end position="609"/>
    </location>
</feature>
<dbReference type="EMBL" id="JAFMYV010000002">
    <property type="protein sequence ID" value="MBO0935722.1"/>
    <property type="molecule type" value="Genomic_DNA"/>
</dbReference>
<dbReference type="RefSeq" id="WP_207363288.1">
    <property type="nucleotide sequence ID" value="NZ_JAFMYV010000002.1"/>
</dbReference>
<dbReference type="InterPro" id="IPR059177">
    <property type="entry name" value="GH29D-like_dom"/>
</dbReference>
<dbReference type="SUPFAM" id="SSF51445">
    <property type="entry name" value="(Trans)glycosidases"/>
    <property type="match status" value="1"/>
</dbReference>
<dbReference type="Proteomes" id="UP000664034">
    <property type="component" value="Unassembled WGS sequence"/>
</dbReference>
<sequence>MFRTLILLLLTTTLTFAQATENEYNIIPFPARFSAGAGRFVLTGTTKILTTGKDPAQAAAAQLLSSQLKLTSGLPISVATVTPALAKGKQILFDKHTAGRCGPEGYLLRVTPDGVRVEAETPKGYFYAAQTLMQLLPADVYGTTRAASTNWSMPACDILDRPRYAYRGLMLDVCRHFMPVTFVKKFIDLLAMHKMNTFHWHLTDDQGWRIEIKKYPKLTTVGSVRKETLIGQYGEYYPQRFDGKPHGGFYTQEQIKDVVRYAAARHVTIVPEIEMPGHGLAALAAYPELGCEPAKNYTVGTRWGIIRDVFCPTEKTFTFLQDVLTETMALFPGKYIHIGGDECPKDAWKKSAFCQELIKKQNLKDENGLQSYVIRRIEKFVNSKGRAIIGWDEILEGGLAPNATVMSWRGVQGGIEAAKQKHTVVMTPGAFCYIDKYQADPTTEPLAIGGYLPVEKVYSYEPTPAELTADEQKYILGVQGNLWTEYIQTPTDVEYMVYPRAVALAEIGWMPAGPRNFEDFAARLKNHLKRFDRIGLNYAKRLLDVRAETQFTDENGSTPRQLQVRLSKLDTDGKIFFTTNGRDATPAATEYIAPITLTKTTTIKAITVPGNDKPFAETFIIHRAKGKPYTYATPAPKNADPDLKRLTDGQVAASPRDDRPWVQVSGGNDIELTIDLGEVKPVTKVTTSFMKKVMYGVLPPKSVEVALSREGDSYKEAIAQPVNEPLEGHWRVVPVVADFKTARARYVRVIIKNYGIVPDEHQNERGGKPASLAVDEVIVE</sequence>
<dbReference type="InterPro" id="IPR025705">
    <property type="entry name" value="Beta_hexosaminidase_sua/sub"/>
</dbReference>
<feature type="domain" description="Beta-hexosaminidase bacterial type N-terminal" evidence="10">
    <location>
        <begin position="24"/>
        <end position="160"/>
    </location>
</feature>
<dbReference type="PANTHER" id="PTHR22600:SF57">
    <property type="entry name" value="BETA-N-ACETYLHEXOSAMINIDASE"/>
    <property type="match status" value="1"/>
</dbReference>
<dbReference type="SUPFAM" id="SSF49785">
    <property type="entry name" value="Galactose-binding domain-like"/>
    <property type="match status" value="1"/>
</dbReference>
<evidence type="ECO:0000256" key="7">
    <source>
        <dbReference type="SAM" id="SignalP"/>
    </source>
</evidence>
<dbReference type="InterPro" id="IPR015883">
    <property type="entry name" value="Glyco_hydro_20_cat"/>
</dbReference>
<name>A0A939K050_9BACT</name>
<feature type="domain" description="Glycoside hydrolase family 20 catalytic" evidence="8">
    <location>
        <begin position="164"/>
        <end position="511"/>
    </location>
</feature>
<dbReference type="InterPro" id="IPR000421">
    <property type="entry name" value="FA58C"/>
</dbReference>
<feature type="active site" description="Proton donor" evidence="6">
    <location>
        <position position="342"/>
    </location>
</feature>
<evidence type="ECO:0000259" key="10">
    <source>
        <dbReference type="Pfam" id="PF02838"/>
    </source>
</evidence>
<dbReference type="EC" id="3.2.1.52" evidence="3"/>
<dbReference type="InterPro" id="IPR017853">
    <property type="entry name" value="GH"/>
</dbReference>
<dbReference type="Pfam" id="PF02838">
    <property type="entry name" value="Glyco_hydro_20b"/>
    <property type="match status" value="1"/>
</dbReference>
<evidence type="ECO:0000256" key="2">
    <source>
        <dbReference type="ARBA" id="ARBA00006285"/>
    </source>
</evidence>
<evidence type="ECO:0000256" key="6">
    <source>
        <dbReference type="PIRSR" id="PIRSR625705-1"/>
    </source>
</evidence>
<dbReference type="Pfam" id="PF00728">
    <property type="entry name" value="Glyco_hydro_20"/>
    <property type="match status" value="1"/>
</dbReference>
<gene>
    <name evidence="12" type="ORF">J2I47_04090</name>
</gene>